<keyword evidence="1" id="KW-0511">Multifunctional enzyme</keyword>
<evidence type="ECO:0000259" key="2">
    <source>
        <dbReference type="Pfam" id="PF17919"/>
    </source>
</evidence>
<organism evidence="3 4">
    <name type="scientific">Phytophthora megakarya</name>
    <dbReference type="NCBI Taxonomy" id="4795"/>
    <lineage>
        <taxon>Eukaryota</taxon>
        <taxon>Sar</taxon>
        <taxon>Stramenopiles</taxon>
        <taxon>Oomycota</taxon>
        <taxon>Peronosporomycetes</taxon>
        <taxon>Peronosporales</taxon>
        <taxon>Peronosporaceae</taxon>
        <taxon>Phytophthora</taxon>
    </lineage>
</organism>
<dbReference type="EMBL" id="NBNE01017686">
    <property type="protein sequence ID" value="OWY92619.1"/>
    <property type="molecule type" value="Genomic_DNA"/>
</dbReference>
<dbReference type="InterPro" id="IPR043502">
    <property type="entry name" value="DNA/RNA_pol_sf"/>
</dbReference>
<name>A0A225UKE6_9STRA</name>
<gene>
    <name evidence="3" type="ORF">PHMEG_00038307</name>
</gene>
<dbReference type="InterPro" id="IPR043128">
    <property type="entry name" value="Rev_trsase/Diguanyl_cyclase"/>
</dbReference>
<evidence type="ECO:0000313" key="3">
    <source>
        <dbReference type="EMBL" id="OWY92619.1"/>
    </source>
</evidence>
<feature type="non-terminal residue" evidence="3">
    <location>
        <position position="174"/>
    </location>
</feature>
<dbReference type="OrthoDB" id="415724at2759"/>
<dbReference type="Pfam" id="PF17919">
    <property type="entry name" value="RT_RNaseH_2"/>
    <property type="match status" value="1"/>
</dbReference>
<proteinExistence type="predicted"/>
<protein>
    <submittedName>
        <fullName evidence="3">Retroelement</fullName>
    </submittedName>
</protein>
<dbReference type="SUPFAM" id="SSF56672">
    <property type="entry name" value="DNA/RNA polymerases"/>
    <property type="match status" value="1"/>
</dbReference>
<comment type="caution">
    <text evidence="3">The sequence shown here is derived from an EMBL/GenBank/DDBJ whole genome shotgun (WGS) entry which is preliminary data.</text>
</comment>
<dbReference type="Gene3D" id="3.30.70.270">
    <property type="match status" value="2"/>
</dbReference>
<dbReference type="InterPro" id="IPR041577">
    <property type="entry name" value="RT_RNaseH_2"/>
</dbReference>
<dbReference type="STRING" id="4795.A0A225UKE6"/>
<reference evidence="4" key="1">
    <citation type="submission" date="2017-03" db="EMBL/GenBank/DDBJ databases">
        <title>Phytopthora megakarya and P. palmivora, two closely related causual agents of cacao black pod achieved similar genome size and gene model numbers by different mechanisms.</title>
        <authorList>
            <person name="Ali S."/>
            <person name="Shao J."/>
            <person name="Larry D.J."/>
            <person name="Kronmiller B."/>
            <person name="Shen D."/>
            <person name="Strem M.D."/>
            <person name="Melnick R.L."/>
            <person name="Guiltinan M.J."/>
            <person name="Tyler B.M."/>
            <person name="Meinhardt L.W."/>
            <person name="Bailey B.A."/>
        </authorList>
    </citation>
    <scope>NUCLEOTIDE SEQUENCE [LARGE SCALE GENOMIC DNA]</scope>
    <source>
        <strain evidence="4">zdho120</strain>
    </source>
</reference>
<keyword evidence="4" id="KW-1185">Reference proteome</keyword>
<dbReference type="FunFam" id="3.30.70.270:FF:000020">
    <property type="entry name" value="Transposon Tf2-6 polyprotein-like Protein"/>
    <property type="match status" value="1"/>
</dbReference>
<sequence>MHRLTSKLFRGLESTKSFYDAIYIFTKSRSIEDHLSALRKTLDILRDNKLYVKLSKCVFCAEEIPCLGDFVGRNGVRMDPDKVQTIKDWPVPRTQEELHSFLGLTGYVQRFCPEYASMTASMFTLLKKKNKRNAKIRFSDEQLKNFNELKRRLCNPPVLHLPDFKQPIHLRTDA</sequence>
<dbReference type="InterPro" id="IPR050951">
    <property type="entry name" value="Retrovirus_Pol_polyprotein"/>
</dbReference>
<feature type="domain" description="Reverse transcriptase/retrotransposon-derived protein RNase H-like" evidence="2">
    <location>
        <begin position="139"/>
        <end position="174"/>
    </location>
</feature>
<dbReference type="AlphaFoldDB" id="A0A225UKE6"/>
<dbReference type="PANTHER" id="PTHR37984">
    <property type="entry name" value="PROTEIN CBG26694"/>
    <property type="match status" value="1"/>
</dbReference>
<dbReference type="PANTHER" id="PTHR37984:SF5">
    <property type="entry name" value="PROTEIN NYNRIN-LIKE"/>
    <property type="match status" value="1"/>
</dbReference>
<accession>A0A225UKE6</accession>
<dbReference type="Proteomes" id="UP000198211">
    <property type="component" value="Unassembled WGS sequence"/>
</dbReference>
<dbReference type="GO" id="GO:0003824">
    <property type="term" value="F:catalytic activity"/>
    <property type="evidence" value="ECO:0007669"/>
    <property type="project" value="UniProtKB-KW"/>
</dbReference>
<evidence type="ECO:0000256" key="1">
    <source>
        <dbReference type="ARBA" id="ARBA00023268"/>
    </source>
</evidence>
<evidence type="ECO:0000313" key="4">
    <source>
        <dbReference type="Proteomes" id="UP000198211"/>
    </source>
</evidence>